<evidence type="ECO:0000313" key="2">
    <source>
        <dbReference type="Proteomes" id="UP000216789"/>
    </source>
</evidence>
<reference evidence="1 2" key="1">
    <citation type="journal article" date="2017" name="ISME J.">
        <title>Unveiling bifidobacterial biogeography across the mammalian branch of the tree of life.</title>
        <authorList>
            <person name="Milani C."/>
            <person name="Mangifesta M."/>
            <person name="Mancabelli L."/>
            <person name="Lugli G.A."/>
            <person name="James K."/>
            <person name="Duranti S."/>
            <person name="Turroni F."/>
            <person name="Ferrario C."/>
            <person name="Ossiprandi M.C."/>
            <person name="van Sinderen D."/>
            <person name="Ventura M."/>
        </authorList>
    </citation>
    <scope>NUCLEOTIDE SEQUENCE [LARGE SCALE GENOMIC DNA]</scope>
    <source>
        <strain evidence="1 2">1E</strain>
    </source>
</reference>
<dbReference type="AlphaFoldDB" id="A0A267WIZ0"/>
<name>A0A267WIZ0_BIFPS</name>
<evidence type="ECO:0000313" key="1">
    <source>
        <dbReference type="EMBL" id="PAC72589.1"/>
    </source>
</evidence>
<dbReference type="RefSeq" id="WP_095280069.1">
    <property type="nucleotide sequence ID" value="NZ_MNLB01000031.1"/>
</dbReference>
<dbReference type="EMBL" id="MNLB01000031">
    <property type="protein sequence ID" value="PAC72589.1"/>
    <property type="molecule type" value="Genomic_DNA"/>
</dbReference>
<gene>
    <name evidence="1" type="ORF">BPS1E_1921</name>
</gene>
<comment type="caution">
    <text evidence="1">The sequence shown here is derived from an EMBL/GenBank/DDBJ whole genome shotgun (WGS) entry which is preliminary data.</text>
</comment>
<accession>A0A267WIZ0</accession>
<proteinExistence type="predicted"/>
<protein>
    <submittedName>
        <fullName evidence="1">Uncharacterized protein</fullName>
    </submittedName>
</protein>
<sequence>MDSKTYTRDLRKACVEAVFDEFAEHGDMIRPQYAEQWDEIDASRFLGHITGPMDIDVPDLVDVIIDTIVKEAHK</sequence>
<organism evidence="1 2">
    <name type="scientific">Bifidobacterium pseudocatenulatum</name>
    <dbReference type="NCBI Taxonomy" id="28026"/>
    <lineage>
        <taxon>Bacteria</taxon>
        <taxon>Bacillati</taxon>
        <taxon>Actinomycetota</taxon>
        <taxon>Actinomycetes</taxon>
        <taxon>Bifidobacteriales</taxon>
        <taxon>Bifidobacteriaceae</taxon>
        <taxon>Bifidobacterium</taxon>
    </lineage>
</organism>
<dbReference type="Proteomes" id="UP000216789">
    <property type="component" value="Unassembled WGS sequence"/>
</dbReference>